<comment type="caution">
    <text evidence="6">The sequence shown here is derived from an EMBL/GenBank/DDBJ whole genome shotgun (WGS) entry which is preliminary data.</text>
</comment>
<keyword evidence="7" id="KW-1185">Reference proteome</keyword>
<dbReference type="RefSeq" id="WP_214154976.1">
    <property type="nucleotide sequence ID" value="NZ_JAHBAY010000002.1"/>
</dbReference>
<evidence type="ECO:0000256" key="4">
    <source>
        <dbReference type="PROSITE-ProRule" id="PRU00335"/>
    </source>
</evidence>
<evidence type="ECO:0000259" key="5">
    <source>
        <dbReference type="PROSITE" id="PS50977"/>
    </source>
</evidence>
<dbReference type="InterPro" id="IPR049445">
    <property type="entry name" value="TetR_SbtR-like_C"/>
</dbReference>
<dbReference type="InterPro" id="IPR050109">
    <property type="entry name" value="HTH-type_TetR-like_transc_reg"/>
</dbReference>
<evidence type="ECO:0000313" key="7">
    <source>
        <dbReference type="Proteomes" id="UP001197247"/>
    </source>
</evidence>
<gene>
    <name evidence="6" type="ORF">KIH74_07080</name>
</gene>
<dbReference type="Gene3D" id="1.10.357.10">
    <property type="entry name" value="Tetracycline Repressor, domain 2"/>
    <property type="match status" value="1"/>
</dbReference>
<organism evidence="6 7">
    <name type="scientific">Kineosporia corallincola</name>
    <dbReference type="NCBI Taxonomy" id="2835133"/>
    <lineage>
        <taxon>Bacteria</taxon>
        <taxon>Bacillati</taxon>
        <taxon>Actinomycetota</taxon>
        <taxon>Actinomycetes</taxon>
        <taxon>Kineosporiales</taxon>
        <taxon>Kineosporiaceae</taxon>
        <taxon>Kineosporia</taxon>
    </lineage>
</organism>
<reference evidence="6 7" key="1">
    <citation type="submission" date="2021-05" db="EMBL/GenBank/DDBJ databases">
        <title>Kineosporia and Streptomyces sp. nov. two new marine actinobacteria isolated from Coral.</title>
        <authorList>
            <person name="Buangrab K."/>
            <person name="Sutthacheep M."/>
            <person name="Yeemin T."/>
            <person name="Harunari E."/>
            <person name="Igarashi Y."/>
            <person name="Kanchanasin P."/>
            <person name="Tanasupawat S."/>
            <person name="Phongsopitanun W."/>
        </authorList>
    </citation>
    <scope>NUCLEOTIDE SEQUENCE [LARGE SCALE GENOMIC DNA]</scope>
    <source>
        <strain evidence="6 7">J2-2</strain>
    </source>
</reference>
<feature type="DNA-binding region" description="H-T-H motif" evidence="4">
    <location>
        <begin position="34"/>
        <end position="53"/>
    </location>
</feature>
<evidence type="ECO:0000256" key="2">
    <source>
        <dbReference type="ARBA" id="ARBA00023125"/>
    </source>
</evidence>
<dbReference type="PANTHER" id="PTHR30055:SF234">
    <property type="entry name" value="HTH-TYPE TRANSCRIPTIONAL REGULATOR BETI"/>
    <property type="match status" value="1"/>
</dbReference>
<keyword evidence="3" id="KW-0804">Transcription</keyword>
<evidence type="ECO:0000256" key="1">
    <source>
        <dbReference type="ARBA" id="ARBA00023015"/>
    </source>
</evidence>
<dbReference type="InterPro" id="IPR001647">
    <property type="entry name" value="HTH_TetR"/>
</dbReference>
<accession>A0ABS5TCW2</accession>
<dbReference type="PROSITE" id="PS50977">
    <property type="entry name" value="HTH_TETR_2"/>
    <property type="match status" value="1"/>
</dbReference>
<dbReference type="InterPro" id="IPR036271">
    <property type="entry name" value="Tet_transcr_reg_TetR-rel_C_sf"/>
</dbReference>
<dbReference type="InterPro" id="IPR023772">
    <property type="entry name" value="DNA-bd_HTH_TetR-type_CS"/>
</dbReference>
<proteinExistence type="predicted"/>
<dbReference type="PANTHER" id="PTHR30055">
    <property type="entry name" value="HTH-TYPE TRANSCRIPTIONAL REGULATOR RUTR"/>
    <property type="match status" value="1"/>
</dbReference>
<protein>
    <submittedName>
        <fullName evidence="6">TetR/AcrR family transcriptional regulator</fullName>
    </submittedName>
</protein>
<dbReference type="PRINTS" id="PR00455">
    <property type="entry name" value="HTHTETR"/>
</dbReference>
<dbReference type="Proteomes" id="UP001197247">
    <property type="component" value="Unassembled WGS sequence"/>
</dbReference>
<dbReference type="SUPFAM" id="SSF48498">
    <property type="entry name" value="Tetracyclin repressor-like, C-terminal domain"/>
    <property type="match status" value="1"/>
</dbReference>
<dbReference type="InterPro" id="IPR009057">
    <property type="entry name" value="Homeodomain-like_sf"/>
</dbReference>
<keyword evidence="2 4" id="KW-0238">DNA-binding</keyword>
<name>A0ABS5TCW2_9ACTN</name>
<dbReference type="SUPFAM" id="SSF46689">
    <property type="entry name" value="Homeodomain-like"/>
    <property type="match status" value="1"/>
</dbReference>
<dbReference type="PROSITE" id="PS01081">
    <property type="entry name" value="HTH_TETR_1"/>
    <property type="match status" value="1"/>
</dbReference>
<feature type="domain" description="HTH tetR-type" evidence="5">
    <location>
        <begin position="12"/>
        <end position="71"/>
    </location>
</feature>
<keyword evidence="1" id="KW-0805">Transcription regulation</keyword>
<sequence>MPTGRNQRADATRNRELLLAAAEEEFTEKGLDASVADIARRAGVAKGTIFRHFATKEDLIAAIVSGHFAALIAIAERLLTASDPGAALLQLLTETADNIRQNDLLFLQSITGNDSRVLALRDELHATITALVTKAQEAKAIRPDLTGTDVFALMCTPVHAVDFLPNPSPDSWKRYLAIIFDGFRPEGATALPVAAPDWG</sequence>
<evidence type="ECO:0000256" key="3">
    <source>
        <dbReference type="ARBA" id="ARBA00023163"/>
    </source>
</evidence>
<dbReference type="EMBL" id="JAHBAY010000002">
    <property type="protein sequence ID" value="MBT0768683.1"/>
    <property type="molecule type" value="Genomic_DNA"/>
</dbReference>
<dbReference type="Pfam" id="PF00440">
    <property type="entry name" value="TetR_N"/>
    <property type="match status" value="1"/>
</dbReference>
<dbReference type="Pfam" id="PF21597">
    <property type="entry name" value="TetR_C_43"/>
    <property type="match status" value="1"/>
</dbReference>
<evidence type="ECO:0000313" key="6">
    <source>
        <dbReference type="EMBL" id="MBT0768683.1"/>
    </source>
</evidence>